<dbReference type="OrthoDB" id="9803781at2"/>
<gene>
    <name evidence="3" type="ORF">B1A74_00160</name>
</gene>
<evidence type="ECO:0000313" key="4">
    <source>
        <dbReference type="Proteomes" id="UP000189177"/>
    </source>
</evidence>
<keyword evidence="3" id="KW-0449">Lipoprotein</keyword>
<keyword evidence="4" id="KW-1185">Reference proteome</keyword>
<evidence type="ECO:0000313" key="3">
    <source>
        <dbReference type="EMBL" id="OOC11423.1"/>
    </source>
</evidence>
<name>A0A1V3A2W5_9GAMM</name>
<feature type="signal peptide" evidence="1">
    <location>
        <begin position="1"/>
        <end position="21"/>
    </location>
</feature>
<dbReference type="Proteomes" id="UP000189177">
    <property type="component" value="Unassembled WGS sequence"/>
</dbReference>
<dbReference type="AlphaFoldDB" id="A0A1V3A2W5"/>
<dbReference type="InterPro" id="IPR033399">
    <property type="entry name" value="TP_0789-like"/>
</dbReference>
<dbReference type="Pfam" id="PF17131">
    <property type="entry name" value="LolA_like"/>
    <property type="match status" value="1"/>
</dbReference>
<sequence>MQRMKTNLMALGMLAVGPVLAPVAAADDAGRELAEAVHERPEGNDVVTRGTMTLTGEGRRERVRESYEYRLDGDEPGESWNLIRFTSPGNIADTALLIHNHPGGDVDQWLYLPATQRERRVSGENRGGSFVQSELYFEDLEDREPHKDDHRILGQDTFQEVEVTILESVPVDPGNSTYSKRVSWIHEETLIPLRIDLYEGGEEPSKRMEVQEMEEIQGYWTVMRSSMTDLDSGRITILGVQDVVYDNDLPRDLFTTRGLADPQRARPYRP</sequence>
<protein>
    <submittedName>
        <fullName evidence="3">Outer membrane lipoprotein-sorting protein</fullName>
    </submittedName>
</protein>
<dbReference type="EMBL" id="MUZR01000002">
    <property type="protein sequence ID" value="OOC11423.1"/>
    <property type="molecule type" value="Genomic_DNA"/>
</dbReference>
<dbReference type="CDD" id="cd16329">
    <property type="entry name" value="LolA_like"/>
    <property type="match status" value="1"/>
</dbReference>
<dbReference type="Gene3D" id="2.50.20.10">
    <property type="entry name" value="Lipoprotein localisation LolA/LolB/LppX"/>
    <property type="match status" value="1"/>
</dbReference>
<feature type="domain" description="Uncharacterized protein TP-0789" evidence="2">
    <location>
        <begin position="78"/>
        <end position="259"/>
    </location>
</feature>
<reference evidence="3 4" key="1">
    <citation type="submission" date="2017-02" db="EMBL/GenBank/DDBJ databases">
        <title>Genomic diversity within the haloalkaliphilic genus Thioalkalivibrio.</title>
        <authorList>
            <person name="Ahn A.-C."/>
            <person name="Meier-Kolthoff J."/>
            <person name="Overmars L."/>
            <person name="Richter M."/>
            <person name="Woyke T."/>
            <person name="Sorokin D.Y."/>
            <person name="Muyzer G."/>
        </authorList>
    </citation>
    <scope>NUCLEOTIDE SEQUENCE [LARGE SCALE GENOMIC DNA]</scope>
    <source>
        <strain evidence="3 4">HL17</strain>
    </source>
</reference>
<evidence type="ECO:0000256" key="1">
    <source>
        <dbReference type="SAM" id="SignalP"/>
    </source>
</evidence>
<accession>A0A1V3A2W5</accession>
<feature type="chain" id="PRO_5010746017" evidence="1">
    <location>
        <begin position="22"/>
        <end position="270"/>
    </location>
</feature>
<keyword evidence="1" id="KW-0732">Signal</keyword>
<dbReference type="STRING" id="252474.B1A74_00160"/>
<comment type="caution">
    <text evidence="3">The sequence shown here is derived from an EMBL/GenBank/DDBJ whole genome shotgun (WGS) entry which is preliminary data.</text>
</comment>
<evidence type="ECO:0000259" key="2">
    <source>
        <dbReference type="Pfam" id="PF17131"/>
    </source>
</evidence>
<proteinExistence type="predicted"/>
<organism evidence="3 4">
    <name type="scientific">Thioalkalivibrio halophilus</name>
    <dbReference type="NCBI Taxonomy" id="252474"/>
    <lineage>
        <taxon>Bacteria</taxon>
        <taxon>Pseudomonadati</taxon>
        <taxon>Pseudomonadota</taxon>
        <taxon>Gammaproteobacteria</taxon>
        <taxon>Chromatiales</taxon>
        <taxon>Ectothiorhodospiraceae</taxon>
        <taxon>Thioalkalivibrio</taxon>
    </lineage>
</organism>